<accession>A0ABY6ZHJ4</accession>
<dbReference type="Proteomes" id="UP001164761">
    <property type="component" value="Chromosome"/>
</dbReference>
<dbReference type="PROSITE" id="PS51257">
    <property type="entry name" value="PROKAR_LIPOPROTEIN"/>
    <property type="match status" value="1"/>
</dbReference>
<reference evidence="1" key="1">
    <citation type="submission" date="2022-08" db="EMBL/GenBank/DDBJ databases">
        <title>Alicyclobacillus fastidiosus DSM 17978, complete genome.</title>
        <authorList>
            <person name="Wang Q."/>
            <person name="Cai R."/>
            <person name="Wang Z."/>
        </authorList>
    </citation>
    <scope>NUCLEOTIDE SEQUENCE</scope>
    <source>
        <strain evidence="1">DSM 17978</strain>
    </source>
</reference>
<evidence type="ECO:0000313" key="2">
    <source>
        <dbReference type="Proteomes" id="UP001164761"/>
    </source>
</evidence>
<organism evidence="1 2">
    <name type="scientific">Alicyclobacillus fastidiosus</name>
    <dbReference type="NCBI Taxonomy" id="392011"/>
    <lineage>
        <taxon>Bacteria</taxon>
        <taxon>Bacillati</taxon>
        <taxon>Bacillota</taxon>
        <taxon>Bacilli</taxon>
        <taxon>Bacillales</taxon>
        <taxon>Alicyclobacillaceae</taxon>
        <taxon>Alicyclobacillus</taxon>
    </lineage>
</organism>
<gene>
    <name evidence="1" type="ORF">NZD89_02155</name>
</gene>
<sequence>MKRLIWTLPVLFAVTGCGQQGVVNNNTTIFSNHTTLTSPKQTGFDYRKLLGFQPLLPAKVPSGYTLKNIQTEIDTLGKEGNVYSFSALYQNGNSYFGVWEAKTTGHTTVPMPSSAQKVTINGISGVSYEQDGYNLQFTQGGITYRVEGQTLSDQDQQSVMTIASSLTVPAQKKPDKIIRRSFTK</sequence>
<protein>
    <recommendedName>
        <fullName evidence="3">DUF4367 domain-containing protein</fullName>
    </recommendedName>
</protein>
<dbReference type="RefSeq" id="WP_268006216.1">
    <property type="nucleotide sequence ID" value="NZ_BSUT01000001.1"/>
</dbReference>
<keyword evidence="2" id="KW-1185">Reference proteome</keyword>
<proteinExistence type="predicted"/>
<dbReference type="EMBL" id="CP104067">
    <property type="protein sequence ID" value="WAH42332.1"/>
    <property type="molecule type" value="Genomic_DNA"/>
</dbReference>
<name>A0ABY6ZHJ4_9BACL</name>
<evidence type="ECO:0008006" key="3">
    <source>
        <dbReference type="Google" id="ProtNLM"/>
    </source>
</evidence>
<evidence type="ECO:0000313" key="1">
    <source>
        <dbReference type="EMBL" id="WAH42332.1"/>
    </source>
</evidence>